<reference evidence="1 2" key="2">
    <citation type="journal article" date="2022" name="Mol. Ecol. Resour.">
        <title>The genomes of chicory, endive, great burdock and yacon provide insights into Asteraceae paleo-polyploidization history and plant inulin production.</title>
        <authorList>
            <person name="Fan W."/>
            <person name="Wang S."/>
            <person name="Wang H."/>
            <person name="Wang A."/>
            <person name="Jiang F."/>
            <person name="Liu H."/>
            <person name="Zhao H."/>
            <person name="Xu D."/>
            <person name="Zhang Y."/>
        </authorList>
    </citation>
    <scope>NUCLEOTIDE SEQUENCE [LARGE SCALE GENOMIC DNA]</scope>
    <source>
        <strain evidence="2">cv. Yunnan</strain>
        <tissue evidence="1">Leaves</tissue>
    </source>
</reference>
<name>A0ACB9HY64_9ASTR</name>
<reference evidence="2" key="1">
    <citation type="journal article" date="2022" name="Mol. Ecol. Resour.">
        <title>The genomes of chicory, endive, great burdock and yacon provide insights into Asteraceae palaeo-polyploidization history and plant inulin production.</title>
        <authorList>
            <person name="Fan W."/>
            <person name="Wang S."/>
            <person name="Wang H."/>
            <person name="Wang A."/>
            <person name="Jiang F."/>
            <person name="Liu H."/>
            <person name="Zhao H."/>
            <person name="Xu D."/>
            <person name="Zhang Y."/>
        </authorList>
    </citation>
    <scope>NUCLEOTIDE SEQUENCE [LARGE SCALE GENOMIC DNA]</scope>
    <source>
        <strain evidence="2">cv. Yunnan</strain>
    </source>
</reference>
<sequence>MLTKLDLSGNRFNGSIGDSMTKLKQLIWIDLSHNFYTGSISGPLIAGMKNMQIYLNFSNNFLTGNIPNEFGKMEMVQSIDISNNNLSGGIPKTIQNCRNLQSLDLSGNQLSGSISDEIFPTLDVLSYINFSRNQLEGEIPESMANLTVLTSVDLSHNKFNGTIPERFGNILALKHLNLSFNNLEGRVPETGLFKNSSAIGLLGNPSLCVTNNTKSCVFSTRSDHSHKISVLITAILGSLGLLLVLFLGILCYHRVIKPIFKESGDPDQEYTRGSTLKRFDRKELEDATDGFNESNILGTSSLSTVYKGTLTDGRMIAVKSLNFTEFPAESDKSFNKEMNTLAKLRHRNLVKVLGYAWESGKLKAVVLEYMENGNLDRVLHDSEIDRSRWDLSERVNVLVSVSRGLVYLHSGYDFPIVHCDLKPSNILLDEKWDAHVSDFGTARILGVQHQNGSGASSESTFQGTIGYLAPEFAYMRKVTTKVDVFSFGIIMMEFITTKRPTGLTEDDGIQMTLPQLIEQALSKETNELIEIVDPDLASDFSTKQGVVEQILQLALCCTRMDPDDRPNMKEVLSSLTKISKK</sequence>
<dbReference type="EMBL" id="CM042027">
    <property type="protein sequence ID" value="KAI3800674.1"/>
    <property type="molecule type" value="Genomic_DNA"/>
</dbReference>
<gene>
    <name evidence="1" type="ORF">L1987_28768</name>
</gene>
<evidence type="ECO:0000313" key="1">
    <source>
        <dbReference type="EMBL" id="KAI3800674.1"/>
    </source>
</evidence>
<organism evidence="1 2">
    <name type="scientific">Smallanthus sonchifolius</name>
    <dbReference type="NCBI Taxonomy" id="185202"/>
    <lineage>
        <taxon>Eukaryota</taxon>
        <taxon>Viridiplantae</taxon>
        <taxon>Streptophyta</taxon>
        <taxon>Embryophyta</taxon>
        <taxon>Tracheophyta</taxon>
        <taxon>Spermatophyta</taxon>
        <taxon>Magnoliopsida</taxon>
        <taxon>eudicotyledons</taxon>
        <taxon>Gunneridae</taxon>
        <taxon>Pentapetalae</taxon>
        <taxon>asterids</taxon>
        <taxon>campanulids</taxon>
        <taxon>Asterales</taxon>
        <taxon>Asteraceae</taxon>
        <taxon>Asteroideae</taxon>
        <taxon>Heliantheae alliance</taxon>
        <taxon>Millerieae</taxon>
        <taxon>Smallanthus</taxon>
    </lineage>
</organism>
<dbReference type="Proteomes" id="UP001056120">
    <property type="component" value="Linkage Group LG10"/>
</dbReference>
<evidence type="ECO:0000313" key="2">
    <source>
        <dbReference type="Proteomes" id="UP001056120"/>
    </source>
</evidence>
<proteinExistence type="predicted"/>
<comment type="caution">
    <text evidence="1">The sequence shown here is derived from an EMBL/GenBank/DDBJ whole genome shotgun (WGS) entry which is preliminary data.</text>
</comment>
<accession>A0ACB9HY64</accession>
<keyword evidence="2" id="KW-1185">Reference proteome</keyword>
<protein>
    <submittedName>
        <fullName evidence="1">Uncharacterized protein</fullName>
    </submittedName>
</protein>